<keyword evidence="1" id="KW-0812">Transmembrane</keyword>
<organism evidence="2 3">
    <name type="scientific">Vitrella brassicaformis (strain CCMP3155)</name>
    <dbReference type="NCBI Taxonomy" id="1169540"/>
    <lineage>
        <taxon>Eukaryota</taxon>
        <taxon>Sar</taxon>
        <taxon>Alveolata</taxon>
        <taxon>Colpodellida</taxon>
        <taxon>Vitrellaceae</taxon>
        <taxon>Vitrella</taxon>
    </lineage>
</organism>
<dbReference type="Proteomes" id="UP000041254">
    <property type="component" value="Unassembled WGS sequence"/>
</dbReference>
<dbReference type="PhylomeDB" id="A0A0G4FSN0"/>
<reference evidence="2 3" key="1">
    <citation type="submission" date="2014-11" db="EMBL/GenBank/DDBJ databases">
        <authorList>
            <person name="Zhu J."/>
            <person name="Qi W."/>
            <person name="Song R."/>
        </authorList>
    </citation>
    <scope>NUCLEOTIDE SEQUENCE [LARGE SCALE GENOMIC DNA]</scope>
</reference>
<gene>
    <name evidence="2" type="ORF">Vbra_16092</name>
</gene>
<dbReference type="InParanoid" id="A0A0G4FSN0"/>
<sequence length="262" mass="29111">MGERSYLLGLPDDVSLHLRRYLKADGCGALRATSRSVGCHLVNEDFLTGRLDAAIRTNGLSSVLAYRKRHKTAKAFLLHTLKAACSALPTAIGHLGSLAAMIGFAVIVLGILYAVVLLPMQWLVRKILAVFLADHWLATFKWFVPVFVGALPGSEILRMVLHAALKAEWARRDVDTVTDMSVFFEDAFVWLARLVWGGLRLAIGIDKRMSQIEYLMRLLYVIEEGGCWEPIVPLIHFVRNCGMMPLKYCGMMPSLPIVVTAT</sequence>
<evidence type="ECO:0000313" key="2">
    <source>
        <dbReference type="EMBL" id="CEM17670.1"/>
    </source>
</evidence>
<dbReference type="AlphaFoldDB" id="A0A0G4FSN0"/>
<proteinExistence type="predicted"/>
<keyword evidence="1" id="KW-1133">Transmembrane helix</keyword>
<dbReference type="VEuPathDB" id="CryptoDB:Vbra_16092"/>
<name>A0A0G4FSN0_VITBC</name>
<evidence type="ECO:0000313" key="3">
    <source>
        <dbReference type="Proteomes" id="UP000041254"/>
    </source>
</evidence>
<accession>A0A0G4FSN0</accession>
<keyword evidence="3" id="KW-1185">Reference proteome</keyword>
<protein>
    <submittedName>
        <fullName evidence="2">Uncharacterized protein</fullName>
    </submittedName>
</protein>
<feature type="transmembrane region" description="Helical" evidence="1">
    <location>
        <begin position="98"/>
        <end position="120"/>
    </location>
</feature>
<feature type="transmembrane region" description="Helical" evidence="1">
    <location>
        <begin position="127"/>
        <end position="151"/>
    </location>
</feature>
<evidence type="ECO:0000256" key="1">
    <source>
        <dbReference type="SAM" id="Phobius"/>
    </source>
</evidence>
<keyword evidence="1" id="KW-0472">Membrane</keyword>
<dbReference type="EMBL" id="CDMY01000493">
    <property type="protein sequence ID" value="CEM17670.1"/>
    <property type="molecule type" value="Genomic_DNA"/>
</dbReference>